<dbReference type="Proteomes" id="UP001141619">
    <property type="component" value="Unassembled WGS sequence"/>
</dbReference>
<comment type="caution">
    <text evidence="2">The sequence shown here is derived from an EMBL/GenBank/DDBJ whole genome shotgun (WGS) entry which is preliminary data.</text>
</comment>
<evidence type="ECO:0000313" key="3">
    <source>
        <dbReference type="Proteomes" id="UP001141619"/>
    </source>
</evidence>
<dbReference type="AlphaFoldDB" id="A0A9X3TZK6"/>
<protein>
    <submittedName>
        <fullName evidence="2">GNAT family N-acetyltransferase</fullName>
    </submittedName>
</protein>
<dbReference type="EMBL" id="JANWOI010000004">
    <property type="protein sequence ID" value="MDA5194665.1"/>
    <property type="molecule type" value="Genomic_DNA"/>
</dbReference>
<reference evidence="2" key="1">
    <citation type="submission" date="2022-08" db="EMBL/GenBank/DDBJ databases">
        <authorList>
            <person name="Vandamme P."/>
            <person name="Hettiarachchi A."/>
            <person name="Peeters C."/>
            <person name="Cnockaert M."/>
            <person name="Carlier A."/>
        </authorList>
    </citation>
    <scope>NUCLEOTIDE SEQUENCE</scope>
    <source>
        <strain evidence="2">LMG 31809</strain>
    </source>
</reference>
<organism evidence="2 3">
    <name type="scientific">Govanella unica</name>
    <dbReference type="NCBI Taxonomy" id="2975056"/>
    <lineage>
        <taxon>Bacteria</taxon>
        <taxon>Pseudomonadati</taxon>
        <taxon>Pseudomonadota</taxon>
        <taxon>Alphaproteobacteria</taxon>
        <taxon>Emcibacterales</taxon>
        <taxon>Govanellaceae</taxon>
        <taxon>Govanella</taxon>
    </lineage>
</organism>
<dbReference type="Gene3D" id="3.40.630.30">
    <property type="match status" value="1"/>
</dbReference>
<feature type="domain" description="N-acetyltransferase" evidence="1">
    <location>
        <begin position="4"/>
        <end position="154"/>
    </location>
</feature>
<dbReference type="PANTHER" id="PTHR43328:SF1">
    <property type="entry name" value="N-ACETYLTRANSFERASE DOMAIN-CONTAINING PROTEIN"/>
    <property type="match status" value="1"/>
</dbReference>
<dbReference type="PANTHER" id="PTHR43328">
    <property type="entry name" value="ACETYLTRANSFERASE-RELATED"/>
    <property type="match status" value="1"/>
</dbReference>
<dbReference type="RefSeq" id="WP_274944370.1">
    <property type="nucleotide sequence ID" value="NZ_JANWOI010000004.1"/>
</dbReference>
<evidence type="ECO:0000259" key="1">
    <source>
        <dbReference type="PROSITE" id="PS51186"/>
    </source>
</evidence>
<name>A0A9X3TZK6_9PROT</name>
<accession>A0A9X3TZK6</accession>
<dbReference type="GO" id="GO:0016747">
    <property type="term" value="F:acyltransferase activity, transferring groups other than amino-acyl groups"/>
    <property type="evidence" value="ECO:0007669"/>
    <property type="project" value="InterPro"/>
</dbReference>
<keyword evidence="3" id="KW-1185">Reference proteome</keyword>
<dbReference type="InterPro" id="IPR016181">
    <property type="entry name" value="Acyl_CoA_acyltransferase"/>
</dbReference>
<evidence type="ECO:0000313" key="2">
    <source>
        <dbReference type="EMBL" id="MDA5194665.1"/>
    </source>
</evidence>
<sequence length="177" mass="19994">MTEVFLRLVRPDDLDLMWGWRNDPHTRRMERVHHMIPRDFYHNWVWHALTSSSRRIYLAEAEGCAIGYSELSLRRDGGADMGINFNPAFRGRGLAGTVIRGAIAAARPELGFDAVWAEIRNQNVPSQRAFARAGFSLWRQGEETLHMVRSEQLDHPAVFRERVSPQVGAGQAGAALG</sequence>
<dbReference type="Pfam" id="PF13302">
    <property type="entry name" value="Acetyltransf_3"/>
    <property type="match status" value="1"/>
</dbReference>
<dbReference type="SUPFAM" id="SSF55729">
    <property type="entry name" value="Acyl-CoA N-acyltransferases (Nat)"/>
    <property type="match status" value="1"/>
</dbReference>
<dbReference type="PROSITE" id="PS51186">
    <property type="entry name" value="GNAT"/>
    <property type="match status" value="1"/>
</dbReference>
<gene>
    <name evidence="2" type="ORF">NYP16_11955</name>
</gene>
<dbReference type="CDD" id="cd04301">
    <property type="entry name" value="NAT_SF"/>
    <property type="match status" value="1"/>
</dbReference>
<reference evidence="2" key="2">
    <citation type="journal article" date="2023" name="Syst. Appl. Microbiol.">
        <title>Govania unica gen. nov., sp. nov., a rare biosphere bacterium that represents a novel family in the class Alphaproteobacteria.</title>
        <authorList>
            <person name="Vandamme P."/>
            <person name="Peeters C."/>
            <person name="Hettiarachchi A."/>
            <person name="Cnockaert M."/>
            <person name="Carlier A."/>
        </authorList>
    </citation>
    <scope>NUCLEOTIDE SEQUENCE</scope>
    <source>
        <strain evidence="2">LMG 31809</strain>
    </source>
</reference>
<proteinExistence type="predicted"/>
<dbReference type="InterPro" id="IPR000182">
    <property type="entry name" value="GNAT_dom"/>
</dbReference>